<dbReference type="Proteomes" id="UP001516400">
    <property type="component" value="Unassembled WGS sequence"/>
</dbReference>
<comment type="subcellular location">
    <subcellularLocation>
        <location evidence="1">Mitochondrion</location>
    </subcellularLocation>
</comment>
<gene>
    <name evidence="5" type="ORF">HHI36_004938</name>
</gene>
<dbReference type="InterPro" id="IPR036748">
    <property type="entry name" value="MTH938-like_sf"/>
</dbReference>
<protein>
    <recommendedName>
        <fullName evidence="2">NADH dehydrogenase [ubiquinone] 1 alpha subcomplex assembly factor 3</fullName>
    </recommendedName>
</protein>
<evidence type="ECO:0000256" key="1">
    <source>
        <dbReference type="ARBA" id="ARBA00004173"/>
    </source>
</evidence>
<keyword evidence="3" id="KW-0496">Mitochondrion</keyword>
<reference evidence="5 6" key="1">
    <citation type="journal article" date="2021" name="BMC Biol.">
        <title>Horizontally acquired antibacterial genes associated with adaptive radiation of ladybird beetles.</title>
        <authorList>
            <person name="Li H.S."/>
            <person name="Tang X.F."/>
            <person name="Huang Y.H."/>
            <person name="Xu Z.Y."/>
            <person name="Chen M.L."/>
            <person name="Du X.Y."/>
            <person name="Qiu B.Y."/>
            <person name="Chen P.T."/>
            <person name="Zhang W."/>
            <person name="Slipinski A."/>
            <person name="Escalona H.E."/>
            <person name="Waterhouse R.M."/>
            <person name="Zwick A."/>
            <person name="Pang H."/>
        </authorList>
    </citation>
    <scope>NUCLEOTIDE SEQUENCE [LARGE SCALE GENOMIC DNA]</scope>
    <source>
        <strain evidence="5">SYSU2018</strain>
    </source>
</reference>
<organism evidence="5 6">
    <name type="scientific">Cryptolaemus montrouzieri</name>
    <dbReference type="NCBI Taxonomy" id="559131"/>
    <lineage>
        <taxon>Eukaryota</taxon>
        <taxon>Metazoa</taxon>
        <taxon>Ecdysozoa</taxon>
        <taxon>Arthropoda</taxon>
        <taxon>Hexapoda</taxon>
        <taxon>Insecta</taxon>
        <taxon>Pterygota</taxon>
        <taxon>Neoptera</taxon>
        <taxon>Endopterygota</taxon>
        <taxon>Coleoptera</taxon>
        <taxon>Polyphaga</taxon>
        <taxon>Cucujiformia</taxon>
        <taxon>Coccinelloidea</taxon>
        <taxon>Coccinellidae</taxon>
        <taxon>Scymninae</taxon>
        <taxon>Scymnini</taxon>
        <taxon>Cryptolaemus</taxon>
    </lineage>
</organism>
<dbReference type="SUPFAM" id="SSF64076">
    <property type="entry name" value="MTH938-like"/>
    <property type="match status" value="1"/>
</dbReference>
<comment type="similarity">
    <text evidence="4">Belongs to the NDUFAF3 family.</text>
</comment>
<proteinExistence type="inferred from homology"/>
<evidence type="ECO:0000256" key="4">
    <source>
        <dbReference type="ARBA" id="ARBA00049984"/>
    </source>
</evidence>
<dbReference type="CDD" id="cd05125">
    <property type="entry name" value="Mth938_2P1-like"/>
    <property type="match status" value="1"/>
</dbReference>
<dbReference type="Gene3D" id="3.40.1230.10">
    <property type="entry name" value="MTH938-like"/>
    <property type="match status" value="1"/>
</dbReference>
<dbReference type="EMBL" id="JABFTP020000144">
    <property type="protein sequence ID" value="KAL3281734.1"/>
    <property type="molecule type" value="Genomic_DNA"/>
</dbReference>
<keyword evidence="6" id="KW-1185">Reference proteome</keyword>
<dbReference type="PANTHER" id="PTHR21192">
    <property type="entry name" value="NUCLEAR PROTEIN E3-3"/>
    <property type="match status" value="1"/>
</dbReference>
<dbReference type="PANTHER" id="PTHR21192:SF2">
    <property type="entry name" value="NADH DEHYDROGENASE [UBIQUINONE] 1 ALPHA SUBCOMPLEX ASSEMBLY FACTOR 3"/>
    <property type="match status" value="1"/>
</dbReference>
<sequence>MIMTINCKFIFKMLNKTSMNYKYHNLRRNIHQTIIRKCYDGEGKTTATILNNEADFGLMIDGYSEVGFRLNNNVTVLGPMLIFPRSVLSWAVTNVSQITNDSMCLFTVLEPKIDIVVIGIGDPIQNSSYSKNILKFMRKHNLSLEILPTAQACAAYNFLNSEGRYVVGAMIPPKKIEVTDDEMLRSKLRYQNLYETD</sequence>
<dbReference type="InterPro" id="IPR007523">
    <property type="entry name" value="NDUFAF3/AAMDC"/>
</dbReference>
<dbReference type="Pfam" id="PF04430">
    <property type="entry name" value="DUF498"/>
    <property type="match status" value="1"/>
</dbReference>
<evidence type="ECO:0000256" key="3">
    <source>
        <dbReference type="ARBA" id="ARBA00023128"/>
    </source>
</evidence>
<comment type="caution">
    <text evidence="5">The sequence shown here is derived from an EMBL/GenBank/DDBJ whole genome shotgun (WGS) entry which is preliminary data.</text>
</comment>
<dbReference type="GO" id="GO:0005739">
    <property type="term" value="C:mitochondrion"/>
    <property type="evidence" value="ECO:0007669"/>
    <property type="project" value="UniProtKB-SubCell"/>
</dbReference>
<evidence type="ECO:0000313" key="6">
    <source>
        <dbReference type="Proteomes" id="UP001516400"/>
    </source>
</evidence>
<evidence type="ECO:0000256" key="2">
    <source>
        <dbReference type="ARBA" id="ARBA00021776"/>
    </source>
</evidence>
<dbReference type="InterPro" id="IPR034095">
    <property type="entry name" value="NDUF3"/>
</dbReference>
<accession>A0ABD2NSZ3</accession>
<evidence type="ECO:0000313" key="5">
    <source>
        <dbReference type="EMBL" id="KAL3281734.1"/>
    </source>
</evidence>
<dbReference type="AlphaFoldDB" id="A0ABD2NSZ3"/>
<name>A0ABD2NSZ3_9CUCU</name>